<comment type="caution">
    <text evidence="2">The sequence shown here is derived from an EMBL/GenBank/DDBJ whole genome shotgun (WGS) entry which is preliminary data.</text>
</comment>
<evidence type="ECO:0000256" key="1">
    <source>
        <dbReference type="SAM" id="MobiDB-lite"/>
    </source>
</evidence>
<reference evidence="2" key="1">
    <citation type="submission" date="2021-06" db="EMBL/GenBank/DDBJ databases">
        <authorList>
            <person name="Kallberg Y."/>
            <person name="Tangrot J."/>
            <person name="Rosling A."/>
        </authorList>
    </citation>
    <scope>NUCLEOTIDE SEQUENCE</scope>
    <source>
        <strain evidence="2">AZ414A</strain>
    </source>
</reference>
<protein>
    <submittedName>
        <fullName evidence="2">3465_t:CDS:1</fullName>
    </submittedName>
</protein>
<dbReference type="Proteomes" id="UP000789706">
    <property type="component" value="Unassembled WGS sequence"/>
</dbReference>
<evidence type="ECO:0000313" key="3">
    <source>
        <dbReference type="Proteomes" id="UP000789706"/>
    </source>
</evidence>
<name>A0A9N9CZV9_9GLOM</name>
<feature type="compositionally biased region" description="Polar residues" evidence="1">
    <location>
        <begin position="99"/>
        <end position="110"/>
    </location>
</feature>
<dbReference type="OrthoDB" id="2440381at2759"/>
<feature type="region of interest" description="Disordered" evidence="1">
    <location>
        <begin position="92"/>
        <end position="150"/>
    </location>
</feature>
<gene>
    <name evidence="2" type="ORF">DEBURN_LOCUS10263</name>
</gene>
<organism evidence="2 3">
    <name type="scientific">Diversispora eburnea</name>
    <dbReference type="NCBI Taxonomy" id="1213867"/>
    <lineage>
        <taxon>Eukaryota</taxon>
        <taxon>Fungi</taxon>
        <taxon>Fungi incertae sedis</taxon>
        <taxon>Mucoromycota</taxon>
        <taxon>Glomeromycotina</taxon>
        <taxon>Glomeromycetes</taxon>
        <taxon>Diversisporales</taxon>
        <taxon>Diversisporaceae</taxon>
        <taxon>Diversispora</taxon>
    </lineage>
</organism>
<feature type="non-terminal residue" evidence="2">
    <location>
        <position position="1"/>
    </location>
</feature>
<dbReference type="EMBL" id="CAJVPK010002769">
    <property type="protein sequence ID" value="CAG8618319.1"/>
    <property type="molecule type" value="Genomic_DNA"/>
</dbReference>
<sequence>NYDYNSNTSNSETELSDDALCEYMAGSRRARRNRIGAQYFDEFRTHFWERPEDEFDRIRNINTSNRRRNRDMGDITPAPSIEEVERELSMRSTVRRINRSSSITTNNPDAEQNIGVRLPPAETSSLQSPPYEATNETQNQSHDDSNNLSSNLGNFVSRIASNMLLSRNESDVSMHDVGGSQPL</sequence>
<proteinExistence type="predicted"/>
<accession>A0A9N9CZV9</accession>
<dbReference type="AlphaFoldDB" id="A0A9N9CZV9"/>
<evidence type="ECO:0000313" key="2">
    <source>
        <dbReference type="EMBL" id="CAG8618319.1"/>
    </source>
</evidence>
<keyword evidence="3" id="KW-1185">Reference proteome</keyword>